<dbReference type="Gene3D" id="3.40.50.2300">
    <property type="match status" value="1"/>
</dbReference>
<dbReference type="PANTHER" id="PTHR48111">
    <property type="entry name" value="REGULATOR OF RPOS"/>
    <property type="match status" value="1"/>
</dbReference>
<dbReference type="InterPro" id="IPR039420">
    <property type="entry name" value="WalR-like"/>
</dbReference>
<keyword evidence="5" id="KW-0804">Transcription</keyword>
<dbReference type="InterPro" id="IPR036388">
    <property type="entry name" value="WH-like_DNA-bd_sf"/>
</dbReference>
<evidence type="ECO:0000256" key="5">
    <source>
        <dbReference type="ARBA" id="ARBA00023163"/>
    </source>
</evidence>
<evidence type="ECO:0000256" key="3">
    <source>
        <dbReference type="ARBA" id="ARBA00023015"/>
    </source>
</evidence>
<dbReference type="AlphaFoldDB" id="A0A1T5BNW1"/>
<dbReference type="SMART" id="SM00862">
    <property type="entry name" value="Trans_reg_C"/>
    <property type="match status" value="1"/>
</dbReference>
<dbReference type="STRING" id="572036.SAMN05661099_1631"/>
<evidence type="ECO:0000256" key="6">
    <source>
        <dbReference type="PROSITE-ProRule" id="PRU00169"/>
    </source>
</evidence>
<gene>
    <name evidence="10" type="ORF">SAMN05661099_1631</name>
</gene>
<proteinExistence type="predicted"/>
<dbReference type="GO" id="GO:0000976">
    <property type="term" value="F:transcription cis-regulatory region binding"/>
    <property type="evidence" value="ECO:0007669"/>
    <property type="project" value="TreeGrafter"/>
</dbReference>
<sequence length="223" mass="25413">MKLLIIEDEASLRSSIQKYLTAEGNVCDIAGNFDNAYQKIAIYEYDCILLDLGLPGGEGLDLLRFLRKEQKEDGVLIISARDSIEQKIEGLSLGADDYLVKPFHLSELYARIHAVVRRRQQKGNNIISFNEIEIDVLAKEIKVYGVTVYFTRKEFDLLLYFVSNKSKVISKAAAAVHIWGDNADMADSFDYIYTHIKNIRKKLTDAGCRDYFQSVYGVGYKFQ</sequence>
<dbReference type="OrthoDB" id="9790442at2"/>
<dbReference type="InterPro" id="IPR016032">
    <property type="entry name" value="Sig_transdc_resp-reg_C-effctor"/>
</dbReference>
<dbReference type="InterPro" id="IPR011006">
    <property type="entry name" value="CheY-like_superfamily"/>
</dbReference>
<dbReference type="Proteomes" id="UP000189981">
    <property type="component" value="Unassembled WGS sequence"/>
</dbReference>
<keyword evidence="2" id="KW-0902">Two-component regulatory system</keyword>
<dbReference type="InterPro" id="IPR001789">
    <property type="entry name" value="Sig_transdc_resp-reg_receiver"/>
</dbReference>
<evidence type="ECO:0000313" key="11">
    <source>
        <dbReference type="Proteomes" id="UP000189981"/>
    </source>
</evidence>
<evidence type="ECO:0000259" key="8">
    <source>
        <dbReference type="PROSITE" id="PS50110"/>
    </source>
</evidence>
<dbReference type="Gene3D" id="1.10.10.10">
    <property type="entry name" value="Winged helix-like DNA-binding domain superfamily/Winged helix DNA-binding domain"/>
    <property type="match status" value="1"/>
</dbReference>
<dbReference type="Pfam" id="PF00072">
    <property type="entry name" value="Response_reg"/>
    <property type="match status" value="1"/>
</dbReference>
<dbReference type="GO" id="GO:0032993">
    <property type="term" value="C:protein-DNA complex"/>
    <property type="evidence" value="ECO:0007669"/>
    <property type="project" value="TreeGrafter"/>
</dbReference>
<evidence type="ECO:0000256" key="7">
    <source>
        <dbReference type="PROSITE-ProRule" id="PRU01091"/>
    </source>
</evidence>
<keyword evidence="4 7" id="KW-0238">DNA-binding</keyword>
<reference evidence="11" key="1">
    <citation type="submission" date="2017-02" db="EMBL/GenBank/DDBJ databases">
        <authorList>
            <person name="Varghese N."/>
            <person name="Submissions S."/>
        </authorList>
    </citation>
    <scope>NUCLEOTIDE SEQUENCE [LARGE SCALE GENOMIC DNA]</scope>
    <source>
        <strain evidence="11">DSM 22385</strain>
    </source>
</reference>
<feature type="domain" description="Response regulatory" evidence="8">
    <location>
        <begin position="2"/>
        <end position="116"/>
    </location>
</feature>
<feature type="modified residue" description="4-aspartylphosphate" evidence="6">
    <location>
        <position position="51"/>
    </location>
</feature>
<evidence type="ECO:0000256" key="1">
    <source>
        <dbReference type="ARBA" id="ARBA00022553"/>
    </source>
</evidence>
<dbReference type="Gene3D" id="6.10.250.690">
    <property type="match status" value="1"/>
</dbReference>
<dbReference type="SUPFAM" id="SSF46894">
    <property type="entry name" value="C-terminal effector domain of the bipartite response regulators"/>
    <property type="match status" value="1"/>
</dbReference>
<dbReference type="GO" id="GO:0005829">
    <property type="term" value="C:cytosol"/>
    <property type="evidence" value="ECO:0007669"/>
    <property type="project" value="TreeGrafter"/>
</dbReference>
<feature type="domain" description="OmpR/PhoB-type" evidence="9">
    <location>
        <begin position="124"/>
        <end position="223"/>
    </location>
</feature>
<dbReference type="InterPro" id="IPR001867">
    <property type="entry name" value="OmpR/PhoB-type_DNA-bd"/>
</dbReference>
<accession>A0A1T5BNW1</accession>
<feature type="DNA-binding region" description="OmpR/PhoB-type" evidence="7">
    <location>
        <begin position="124"/>
        <end position="223"/>
    </location>
</feature>
<keyword evidence="11" id="KW-1185">Reference proteome</keyword>
<dbReference type="GO" id="GO:0006355">
    <property type="term" value="P:regulation of DNA-templated transcription"/>
    <property type="evidence" value="ECO:0007669"/>
    <property type="project" value="InterPro"/>
</dbReference>
<evidence type="ECO:0000256" key="2">
    <source>
        <dbReference type="ARBA" id="ARBA00023012"/>
    </source>
</evidence>
<organism evidence="10 11">
    <name type="scientific">Daejeonella lutea</name>
    <dbReference type="NCBI Taxonomy" id="572036"/>
    <lineage>
        <taxon>Bacteria</taxon>
        <taxon>Pseudomonadati</taxon>
        <taxon>Bacteroidota</taxon>
        <taxon>Sphingobacteriia</taxon>
        <taxon>Sphingobacteriales</taxon>
        <taxon>Sphingobacteriaceae</taxon>
        <taxon>Daejeonella</taxon>
    </lineage>
</organism>
<dbReference type="PROSITE" id="PS51755">
    <property type="entry name" value="OMPR_PHOB"/>
    <property type="match status" value="1"/>
</dbReference>
<dbReference type="PROSITE" id="PS50110">
    <property type="entry name" value="RESPONSE_REGULATORY"/>
    <property type="match status" value="1"/>
</dbReference>
<keyword evidence="3" id="KW-0805">Transcription regulation</keyword>
<dbReference type="SMART" id="SM00448">
    <property type="entry name" value="REC"/>
    <property type="match status" value="1"/>
</dbReference>
<dbReference type="PANTHER" id="PTHR48111:SF22">
    <property type="entry name" value="REGULATOR OF RPOS"/>
    <property type="match status" value="1"/>
</dbReference>
<dbReference type="EMBL" id="FUYR01000001">
    <property type="protein sequence ID" value="SKB48827.1"/>
    <property type="molecule type" value="Genomic_DNA"/>
</dbReference>
<evidence type="ECO:0000256" key="4">
    <source>
        <dbReference type="ARBA" id="ARBA00023125"/>
    </source>
</evidence>
<keyword evidence="1 6" id="KW-0597">Phosphoprotein</keyword>
<name>A0A1T5BNW1_9SPHI</name>
<evidence type="ECO:0000259" key="9">
    <source>
        <dbReference type="PROSITE" id="PS51755"/>
    </source>
</evidence>
<dbReference type="Pfam" id="PF00486">
    <property type="entry name" value="Trans_reg_C"/>
    <property type="match status" value="1"/>
</dbReference>
<dbReference type="GO" id="GO:0000156">
    <property type="term" value="F:phosphorelay response regulator activity"/>
    <property type="evidence" value="ECO:0007669"/>
    <property type="project" value="TreeGrafter"/>
</dbReference>
<evidence type="ECO:0000313" key="10">
    <source>
        <dbReference type="EMBL" id="SKB48827.1"/>
    </source>
</evidence>
<protein>
    <submittedName>
        <fullName evidence="10">DNA-binding response regulator, OmpR family, contains REC and winged-helix (WHTH) domain</fullName>
    </submittedName>
</protein>
<dbReference type="CDD" id="cd00383">
    <property type="entry name" value="trans_reg_C"/>
    <property type="match status" value="1"/>
</dbReference>
<dbReference type="SUPFAM" id="SSF52172">
    <property type="entry name" value="CheY-like"/>
    <property type="match status" value="1"/>
</dbReference>
<dbReference type="RefSeq" id="WP_079702082.1">
    <property type="nucleotide sequence ID" value="NZ_FUYR01000001.1"/>
</dbReference>